<accession>A0A9Q0RK75</accession>
<feature type="region of interest" description="Disordered" evidence="1">
    <location>
        <begin position="1"/>
        <end position="51"/>
    </location>
</feature>
<comment type="caution">
    <text evidence="2">The sequence shown here is derived from an EMBL/GenBank/DDBJ whole genome shotgun (WGS) entry which is preliminary data.</text>
</comment>
<dbReference type="Proteomes" id="UP001142055">
    <property type="component" value="Chromosome 4"/>
</dbReference>
<evidence type="ECO:0000313" key="3">
    <source>
        <dbReference type="Proteomes" id="UP001142055"/>
    </source>
</evidence>
<sequence length="118" mass="13704">MSDGGGRGEKTANITVTTDDVDDGNELITTRHRTNDEQKRGRRRKEEDEAVKDEIRYDSQNKLHFPLNRATLMMNIKSRVCTTFDACRRCRHRSTQSWSWSTSSKKKIKPNETETREG</sequence>
<feature type="compositionally biased region" description="Basic and acidic residues" evidence="1">
    <location>
        <begin position="33"/>
        <end position="51"/>
    </location>
</feature>
<proteinExistence type="predicted"/>
<feature type="compositionally biased region" description="Basic and acidic residues" evidence="1">
    <location>
        <begin position="109"/>
        <end position="118"/>
    </location>
</feature>
<keyword evidence="3" id="KW-1185">Reference proteome</keyword>
<protein>
    <submittedName>
        <fullName evidence="2">Uncharacterized protein</fullName>
    </submittedName>
</protein>
<organism evidence="2 3">
    <name type="scientific">Blomia tropicalis</name>
    <name type="common">Mite</name>
    <dbReference type="NCBI Taxonomy" id="40697"/>
    <lineage>
        <taxon>Eukaryota</taxon>
        <taxon>Metazoa</taxon>
        <taxon>Ecdysozoa</taxon>
        <taxon>Arthropoda</taxon>
        <taxon>Chelicerata</taxon>
        <taxon>Arachnida</taxon>
        <taxon>Acari</taxon>
        <taxon>Acariformes</taxon>
        <taxon>Sarcoptiformes</taxon>
        <taxon>Astigmata</taxon>
        <taxon>Glycyphagoidea</taxon>
        <taxon>Echimyopodidae</taxon>
        <taxon>Blomia</taxon>
    </lineage>
</organism>
<feature type="compositionally biased region" description="Basic and acidic residues" evidence="1">
    <location>
        <begin position="1"/>
        <end position="10"/>
    </location>
</feature>
<dbReference type="EMBL" id="JAPWDV010000004">
    <property type="protein sequence ID" value="KAJ6216041.1"/>
    <property type="molecule type" value="Genomic_DNA"/>
</dbReference>
<gene>
    <name evidence="2" type="ORF">RDWZM_010541</name>
</gene>
<evidence type="ECO:0000256" key="1">
    <source>
        <dbReference type="SAM" id="MobiDB-lite"/>
    </source>
</evidence>
<feature type="region of interest" description="Disordered" evidence="1">
    <location>
        <begin position="91"/>
        <end position="118"/>
    </location>
</feature>
<name>A0A9Q0RK75_BLOTA</name>
<reference evidence="2" key="1">
    <citation type="submission" date="2022-12" db="EMBL/GenBank/DDBJ databases">
        <title>Genome assemblies of Blomia tropicalis.</title>
        <authorList>
            <person name="Cui Y."/>
        </authorList>
    </citation>
    <scope>NUCLEOTIDE SEQUENCE</scope>
    <source>
        <tissue evidence="2">Adult mites</tissue>
    </source>
</reference>
<evidence type="ECO:0000313" key="2">
    <source>
        <dbReference type="EMBL" id="KAJ6216041.1"/>
    </source>
</evidence>
<dbReference type="AlphaFoldDB" id="A0A9Q0RK75"/>